<reference evidence="12" key="1">
    <citation type="submission" date="2014-06" db="EMBL/GenBank/DDBJ databases">
        <authorList>
            <person name="Ju J."/>
            <person name="Zhang J."/>
        </authorList>
    </citation>
    <scope>NUCLEOTIDE SEQUENCE</scope>
    <source>
        <strain evidence="12">SscI8</strain>
    </source>
</reference>
<evidence type="ECO:0000256" key="2">
    <source>
        <dbReference type="ARBA" id="ARBA00004496"/>
    </source>
</evidence>
<dbReference type="GO" id="GO:0000796">
    <property type="term" value="C:condensin complex"/>
    <property type="evidence" value="ECO:0007669"/>
    <property type="project" value="InterPro"/>
</dbReference>
<evidence type="ECO:0000256" key="8">
    <source>
        <dbReference type="ARBA" id="ARBA00022776"/>
    </source>
</evidence>
<feature type="compositionally biased region" description="Low complexity" evidence="11">
    <location>
        <begin position="185"/>
        <end position="205"/>
    </location>
</feature>
<keyword evidence="6" id="KW-0963">Cytoplasm</keyword>
<dbReference type="PANTHER" id="PTHR13108">
    <property type="entry name" value="CONDENSIN COMPLEX SUBUNIT 2"/>
    <property type="match status" value="1"/>
</dbReference>
<organism evidence="12">
    <name type="scientific">Sporisorium scitamineum</name>
    <dbReference type="NCBI Taxonomy" id="49012"/>
    <lineage>
        <taxon>Eukaryota</taxon>
        <taxon>Fungi</taxon>
        <taxon>Dikarya</taxon>
        <taxon>Basidiomycota</taxon>
        <taxon>Ustilaginomycotina</taxon>
        <taxon>Ustilaginomycetes</taxon>
        <taxon>Ustilaginales</taxon>
        <taxon>Ustilaginaceae</taxon>
        <taxon>Sporisorium</taxon>
    </lineage>
</organism>
<feature type="compositionally biased region" description="Low complexity" evidence="11">
    <location>
        <begin position="26"/>
        <end position="64"/>
    </location>
</feature>
<dbReference type="GO" id="GO:0007076">
    <property type="term" value="P:mitotic chromosome condensation"/>
    <property type="evidence" value="ECO:0007669"/>
    <property type="project" value="InterPro"/>
</dbReference>
<keyword evidence="7" id="KW-0132">Cell division</keyword>
<dbReference type="PANTHER" id="PTHR13108:SF9">
    <property type="entry name" value="CONDENSIN COMPLEX SUBUNIT 2"/>
    <property type="match status" value="1"/>
</dbReference>
<keyword evidence="5" id="KW-0158">Chromosome</keyword>
<gene>
    <name evidence="12" type="ORF">SPSC_05382</name>
</gene>
<dbReference type="GO" id="GO:0051301">
    <property type="term" value="P:cell division"/>
    <property type="evidence" value="ECO:0007669"/>
    <property type="project" value="UniProtKB-KW"/>
</dbReference>
<feature type="region of interest" description="Disordered" evidence="11">
    <location>
        <begin position="177"/>
        <end position="205"/>
    </location>
</feature>
<dbReference type="GO" id="GO:0005737">
    <property type="term" value="C:cytoplasm"/>
    <property type="evidence" value="ECO:0007669"/>
    <property type="project" value="UniProtKB-SubCell"/>
</dbReference>
<dbReference type="InterPro" id="IPR022816">
    <property type="entry name" value="Condensin_barren_su2"/>
</dbReference>
<feature type="region of interest" description="Disordered" evidence="11">
    <location>
        <begin position="996"/>
        <end position="1022"/>
    </location>
</feature>
<comment type="similarity">
    <text evidence="3">Belongs to the CND2 (condensin subunit 2) family.</text>
</comment>
<comment type="subcellular location">
    <subcellularLocation>
        <location evidence="1">Chromosome</location>
    </subcellularLocation>
    <subcellularLocation>
        <location evidence="2">Cytoplasm</location>
    </subcellularLocation>
</comment>
<feature type="compositionally biased region" description="Low complexity" evidence="11">
    <location>
        <begin position="1"/>
        <end position="13"/>
    </location>
</feature>
<accession>A0A127ZHB0</accession>
<feature type="compositionally biased region" description="Low complexity" evidence="11">
    <location>
        <begin position="108"/>
        <end position="131"/>
    </location>
</feature>
<feature type="compositionally biased region" description="Acidic residues" evidence="11">
    <location>
        <begin position="307"/>
        <end position="319"/>
    </location>
</feature>
<keyword evidence="8" id="KW-0498">Mitosis</keyword>
<dbReference type="GO" id="GO:0003682">
    <property type="term" value="F:chromatin binding"/>
    <property type="evidence" value="ECO:0007669"/>
    <property type="project" value="TreeGrafter"/>
</dbReference>
<feature type="compositionally biased region" description="Acidic residues" evidence="11">
    <location>
        <begin position="1000"/>
        <end position="1022"/>
    </location>
</feature>
<dbReference type="OrthoDB" id="362021at2759"/>
<proteinExistence type="inferred from homology"/>
<keyword evidence="10" id="KW-0131">Cell cycle</keyword>
<feature type="compositionally biased region" description="Basic and acidic residues" evidence="11">
    <location>
        <begin position="297"/>
        <end position="306"/>
    </location>
</feature>
<name>A0A127ZHB0_9BASI</name>
<dbReference type="AlphaFoldDB" id="A0A127ZHB0"/>
<evidence type="ECO:0000313" key="12">
    <source>
        <dbReference type="EMBL" id="CDU25489.1"/>
    </source>
</evidence>
<feature type="region of interest" description="Disordered" evidence="11">
    <location>
        <begin position="297"/>
        <end position="332"/>
    </location>
</feature>
<evidence type="ECO:0000256" key="11">
    <source>
        <dbReference type="SAM" id="MobiDB-lite"/>
    </source>
</evidence>
<sequence>MPSRHSSSSSSRAPLEESRAANRSISASFSGTKASLSSKSSSSRKSSADHSSSSSSKSRTASAKYRGRFDDDDDIAEEEEDDQDDGDDYDEEDENSHRPSNARKVSGAPSKSTSRPPSAPASRQPSASNNANRSILARSNPNASIMMAGAANTSVAFQNSRVAALVRSHAVVDASSIMRPRGQTGHPSAGAASANADPKSAAPAGASLRVDTSSFEEWMKMATDNKINSTNTWSFALIDYFHDMSLLRNESGDGSINFQKASCTLDGCVKVWTSRVDSVVVETGKLLSGLQDDIDQATRKDRRGNEDGDDDADDDDADEDGHGNSARKRKRNKEATLAKTFGHIQIKKFDLEFTVDPLFKKTSADFDEGGASGLLMNHLGVDSSMAVIFDASDVAGVGSDKDMAKMLSVAEDGDASDDAQSPAAEEDEDEMVDLSKLASKWLDSDEVGNVDATSNDVASPLSRRVLCPTLCNFRFSKDDDTPFGVGLDEFNQQTFHTATHADTYDSQIVPGMRAQSEEFVGGGGFHDDANPLMDGAAGDGDFFETDMGGPMDDNEDDGNDFFDALDTAPAFHHGGPVVLDGTTGGVDSYGPFDPSAGPSSELVMAMAFNPSTGMPVDGADGENGGDLFDYFDRRLMRNWAGPEHWKLSRVAATGPLAMGASTGAAAQAAAAARKESKKSKEPFVIDFLSEEGAVNVKEIFEGPKQKAAITLPTSALNKMASLAASSSDAYLLPEDRHFSSKQLLRLFLKPRVAINMRHKGQQAAGGFGGDAQLWADVAADAEDGDGADGGMPFDTQFFHDADDGFDANAGGLGGLDDSPANVTAGGDAEDEELTQTLQALNRVKPEYVNYAKKAKRVDVKKLKENIWKELGILASTEDAAALAAKAAAAAGDEDGDVSMASTLAEAEASGNVKTFESVLSGLQKAYTQDKMEEISTSFCFICLLHLANEEGLAISTGSEDKIEALRAKRGRNSTTPTKGDAAGGLFGRLAAGRVMRSSSEDDDLGEDDEEPAEGEEGYEEDELLVGKLSTLRIMKDPRAYRSA</sequence>
<evidence type="ECO:0000256" key="10">
    <source>
        <dbReference type="ARBA" id="ARBA00023306"/>
    </source>
</evidence>
<keyword evidence="9" id="KW-0226">DNA condensation</keyword>
<evidence type="ECO:0000256" key="6">
    <source>
        <dbReference type="ARBA" id="ARBA00022490"/>
    </source>
</evidence>
<evidence type="ECO:0000256" key="1">
    <source>
        <dbReference type="ARBA" id="ARBA00004286"/>
    </source>
</evidence>
<feature type="compositionally biased region" description="Acidic residues" evidence="11">
    <location>
        <begin position="70"/>
        <end position="94"/>
    </location>
</feature>
<dbReference type="EMBL" id="LK056686">
    <property type="protein sequence ID" value="CDU25489.1"/>
    <property type="molecule type" value="Genomic_DNA"/>
</dbReference>
<evidence type="ECO:0000256" key="3">
    <source>
        <dbReference type="ARBA" id="ARBA00009471"/>
    </source>
</evidence>
<evidence type="ECO:0000256" key="5">
    <source>
        <dbReference type="ARBA" id="ARBA00022454"/>
    </source>
</evidence>
<feature type="region of interest" description="Disordered" evidence="11">
    <location>
        <begin position="1"/>
        <end position="131"/>
    </location>
</feature>
<evidence type="ECO:0000256" key="9">
    <source>
        <dbReference type="ARBA" id="ARBA00023067"/>
    </source>
</evidence>
<evidence type="ECO:0000256" key="7">
    <source>
        <dbReference type="ARBA" id="ARBA00022618"/>
    </source>
</evidence>
<dbReference type="Pfam" id="PF05786">
    <property type="entry name" value="Cnd2"/>
    <property type="match status" value="1"/>
</dbReference>
<evidence type="ECO:0000256" key="4">
    <source>
        <dbReference type="ARBA" id="ARBA00016065"/>
    </source>
</evidence>
<protein>
    <recommendedName>
        <fullName evidence="4">Condensin complex subunit 2</fullName>
    </recommendedName>
</protein>